<dbReference type="Gene3D" id="1.10.630.10">
    <property type="entry name" value="Cytochrome P450"/>
    <property type="match status" value="1"/>
</dbReference>
<dbReference type="PANTHER" id="PTHR24305:SF232">
    <property type="entry name" value="P450, PUTATIVE (EUROFUNG)-RELATED"/>
    <property type="match status" value="1"/>
</dbReference>
<dbReference type="FunFam" id="1.10.630.10:FF:000050">
    <property type="entry name" value="Cytochrome P450 monooxygenase"/>
    <property type="match status" value="1"/>
</dbReference>
<dbReference type="RefSeq" id="XP_018075668.1">
    <property type="nucleotide sequence ID" value="XM_018221857.1"/>
</dbReference>
<dbReference type="Proteomes" id="UP000070700">
    <property type="component" value="Unassembled WGS sequence"/>
</dbReference>
<keyword evidence="6" id="KW-0503">Monooxygenase</keyword>
<evidence type="ECO:0000256" key="6">
    <source>
        <dbReference type="RuleBase" id="RU000461"/>
    </source>
</evidence>
<dbReference type="InterPro" id="IPR002401">
    <property type="entry name" value="Cyt_P450_E_grp-I"/>
</dbReference>
<dbReference type="KEGG" id="psco:LY89DRAFT_770566"/>
<comment type="similarity">
    <text evidence="2 6">Belongs to the cytochrome P450 family.</text>
</comment>
<dbReference type="GO" id="GO:0020037">
    <property type="term" value="F:heme binding"/>
    <property type="evidence" value="ECO:0007669"/>
    <property type="project" value="InterPro"/>
</dbReference>
<evidence type="ECO:0000313" key="7">
    <source>
        <dbReference type="EMBL" id="KUJ21313.1"/>
    </source>
</evidence>
<dbReference type="GO" id="GO:0004497">
    <property type="term" value="F:monooxygenase activity"/>
    <property type="evidence" value="ECO:0007669"/>
    <property type="project" value="UniProtKB-KW"/>
</dbReference>
<keyword evidence="3 5" id="KW-0479">Metal-binding</keyword>
<dbReference type="InterPro" id="IPR036396">
    <property type="entry name" value="Cyt_P450_sf"/>
</dbReference>
<sequence>MLNLHQFTGLAALLLSLTWIASLLRVRFRPGLRNIPGPCLAAYSRLWNVKIAASGDAHESFRRLHEKYGKLVRVGPNHVAISDPAMIPVIYGTNNKYLKTGFYDPFATPYAGELMHSMFSITDIIQHRALKRGVANKYSLSFMKEFEPQVNDCTNKFASILHEYADSNQIFDLGTWLQWYAFDVIGAITFNRTFAFMEERKDINDIIAGIEGGLWYGSICGQIPNFHPWLLGNEPVMSVLSDNIAAVEAANPVPKIVEDAIKDYDTQNSGDSDRTDFLALFRKESEKSPDNMPHRNLMNHLMNNLLAGSDTTGISLRAVFYYLIMNPRSYEKLVNEILLADREGKASKNITLAESSQMLYLQACIKEAMRLHPGVGFPLERYVPEEGLKVDDVFLPGGTIVGMNAWVVHHDRIIFGDDADEFRPERWIEAKPEELGVMEKCFLSFGAGTRTCIGKNISMMEMSKMVPQLLRDFDFSWASEQKTWQIKTFWFAKQSGVFVRVHPRAKKEVKESLL</sequence>
<evidence type="ECO:0000256" key="3">
    <source>
        <dbReference type="ARBA" id="ARBA00022723"/>
    </source>
</evidence>
<dbReference type="InterPro" id="IPR001128">
    <property type="entry name" value="Cyt_P450"/>
</dbReference>
<dbReference type="Pfam" id="PF00067">
    <property type="entry name" value="p450"/>
    <property type="match status" value="1"/>
</dbReference>
<keyword evidence="4 5" id="KW-0408">Iron</keyword>
<feature type="binding site" description="axial binding residue" evidence="5">
    <location>
        <position position="452"/>
    </location>
    <ligand>
        <name>heme</name>
        <dbReference type="ChEBI" id="CHEBI:30413"/>
    </ligand>
    <ligandPart>
        <name>Fe</name>
        <dbReference type="ChEBI" id="CHEBI:18248"/>
    </ligandPart>
</feature>
<dbReference type="PROSITE" id="PS00086">
    <property type="entry name" value="CYTOCHROME_P450"/>
    <property type="match status" value="1"/>
</dbReference>
<dbReference type="InterPro" id="IPR050121">
    <property type="entry name" value="Cytochrome_P450_monoxygenase"/>
</dbReference>
<dbReference type="InterPro" id="IPR017972">
    <property type="entry name" value="Cyt_P450_CS"/>
</dbReference>
<dbReference type="EMBL" id="KQ947408">
    <property type="protein sequence ID" value="KUJ21313.1"/>
    <property type="molecule type" value="Genomic_DNA"/>
</dbReference>
<name>A0A194XMA9_MOLSC</name>
<dbReference type="SUPFAM" id="SSF48264">
    <property type="entry name" value="Cytochrome P450"/>
    <property type="match status" value="1"/>
</dbReference>
<reference evidence="7 8" key="1">
    <citation type="submission" date="2015-10" db="EMBL/GenBank/DDBJ databases">
        <title>Full genome of DAOMC 229536 Phialocephala scopiformis, a fungal endophyte of spruce producing the potent anti-insectan compound rugulosin.</title>
        <authorList>
            <consortium name="DOE Joint Genome Institute"/>
            <person name="Walker A.K."/>
            <person name="Frasz S.L."/>
            <person name="Seifert K.A."/>
            <person name="Miller J.D."/>
            <person name="Mondo S.J."/>
            <person name="Labutti K."/>
            <person name="Lipzen A."/>
            <person name="Dockter R."/>
            <person name="Kennedy M."/>
            <person name="Grigoriev I.V."/>
            <person name="Spatafora J.W."/>
        </authorList>
    </citation>
    <scope>NUCLEOTIDE SEQUENCE [LARGE SCALE GENOMIC DNA]</scope>
    <source>
        <strain evidence="7 8">CBS 120377</strain>
    </source>
</reference>
<dbReference type="STRING" id="149040.A0A194XMA9"/>
<evidence type="ECO:0000256" key="1">
    <source>
        <dbReference type="ARBA" id="ARBA00001971"/>
    </source>
</evidence>
<comment type="cofactor">
    <cofactor evidence="1 5">
        <name>heme</name>
        <dbReference type="ChEBI" id="CHEBI:30413"/>
    </cofactor>
</comment>
<organism evidence="7 8">
    <name type="scientific">Mollisia scopiformis</name>
    <name type="common">Conifer needle endophyte fungus</name>
    <name type="synonym">Phialocephala scopiformis</name>
    <dbReference type="NCBI Taxonomy" id="149040"/>
    <lineage>
        <taxon>Eukaryota</taxon>
        <taxon>Fungi</taxon>
        <taxon>Dikarya</taxon>
        <taxon>Ascomycota</taxon>
        <taxon>Pezizomycotina</taxon>
        <taxon>Leotiomycetes</taxon>
        <taxon>Helotiales</taxon>
        <taxon>Mollisiaceae</taxon>
        <taxon>Mollisia</taxon>
    </lineage>
</organism>
<dbReference type="CDD" id="cd11060">
    <property type="entry name" value="CYP57A1-like"/>
    <property type="match status" value="1"/>
</dbReference>
<accession>A0A194XMA9</accession>
<dbReference type="PRINTS" id="PR00463">
    <property type="entry name" value="EP450I"/>
</dbReference>
<proteinExistence type="inferred from homology"/>
<dbReference type="GO" id="GO:0016705">
    <property type="term" value="F:oxidoreductase activity, acting on paired donors, with incorporation or reduction of molecular oxygen"/>
    <property type="evidence" value="ECO:0007669"/>
    <property type="project" value="InterPro"/>
</dbReference>
<protein>
    <submittedName>
        <fullName evidence="7">Cytochrome P450</fullName>
    </submittedName>
</protein>
<keyword evidence="5 6" id="KW-0349">Heme</keyword>
<dbReference type="GeneID" id="28831583"/>
<evidence type="ECO:0000256" key="5">
    <source>
        <dbReference type="PIRSR" id="PIRSR602401-1"/>
    </source>
</evidence>
<dbReference type="PANTHER" id="PTHR24305">
    <property type="entry name" value="CYTOCHROME P450"/>
    <property type="match status" value="1"/>
</dbReference>
<dbReference type="OrthoDB" id="3934656at2759"/>
<keyword evidence="8" id="KW-1185">Reference proteome</keyword>
<dbReference type="AlphaFoldDB" id="A0A194XMA9"/>
<evidence type="ECO:0000256" key="4">
    <source>
        <dbReference type="ARBA" id="ARBA00023004"/>
    </source>
</evidence>
<gene>
    <name evidence="7" type="ORF">LY89DRAFT_770566</name>
</gene>
<keyword evidence="6" id="KW-0560">Oxidoreductase</keyword>
<dbReference type="InParanoid" id="A0A194XMA9"/>
<dbReference type="GO" id="GO:0005506">
    <property type="term" value="F:iron ion binding"/>
    <property type="evidence" value="ECO:0007669"/>
    <property type="project" value="InterPro"/>
</dbReference>
<evidence type="ECO:0000313" key="8">
    <source>
        <dbReference type="Proteomes" id="UP000070700"/>
    </source>
</evidence>
<evidence type="ECO:0000256" key="2">
    <source>
        <dbReference type="ARBA" id="ARBA00010617"/>
    </source>
</evidence>
<dbReference type="PRINTS" id="PR00385">
    <property type="entry name" value="P450"/>
</dbReference>